<keyword evidence="2 6" id="KW-0698">rRNA processing</keyword>
<proteinExistence type="inferred from homology"/>
<keyword evidence="3 6" id="KW-0489">Methyltransferase</keyword>
<dbReference type="EC" id="2.1.1.170" evidence="6"/>
<gene>
    <name evidence="6 7" type="primary">rsmG</name>
    <name evidence="7" type="ORF">E4191_14935</name>
</gene>
<dbReference type="InterPro" id="IPR029063">
    <property type="entry name" value="SAM-dependent_MTases_sf"/>
</dbReference>
<dbReference type="Pfam" id="PF02527">
    <property type="entry name" value="GidB"/>
    <property type="match status" value="1"/>
</dbReference>
<dbReference type="RefSeq" id="WP_135314102.1">
    <property type="nucleotide sequence ID" value="NZ_CP038439.1"/>
</dbReference>
<evidence type="ECO:0000256" key="3">
    <source>
        <dbReference type="ARBA" id="ARBA00022603"/>
    </source>
</evidence>
<dbReference type="InterPro" id="IPR003682">
    <property type="entry name" value="rRNA_ssu_MeTfrase_G"/>
</dbReference>
<dbReference type="Gene3D" id="3.40.50.150">
    <property type="entry name" value="Vaccinia Virus protein VP39"/>
    <property type="match status" value="1"/>
</dbReference>
<feature type="binding site" evidence="6">
    <location>
        <position position="68"/>
    </location>
    <ligand>
        <name>S-adenosyl-L-methionine</name>
        <dbReference type="ChEBI" id="CHEBI:59789"/>
    </ligand>
</feature>
<reference evidence="8" key="1">
    <citation type="submission" date="2019-03" db="EMBL/GenBank/DDBJ databases">
        <authorList>
            <person name="Li J."/>
        </authorList>
    </citation>
    <scope>NUCLEOTIDE SEQUENCE [LARGE SCALE GENOMIC DNA]</scope>
    <source>
        <strain evidence="8">2251</strain>
    </source>
</reference>
<comment type="caution">
    <text evidence="6">Lacks conserved residue(s) required for the propagation of feature annotation.</text>
</comment>
<accession>A0A4P7HQW6</accession>
<sequence length="197" mass="21615">MTSVSRETMDRLSAYHALVQKWNPKINLVAASTLPDFRSRHLDDSLQLFSLADPQAGLWLDLGSGGGLPGLVVAIMGADRQMSVVLTESDQRKSAFLRTVIRELSLTNAAVISERIMSIAPQNADHVSARALAPLPQLLEMVHLHMKPTGTAYLMKGRTWRDESAHARHDWRFDLDAVPSSTEPEAAILKVTGVSHA</sequence>
<comment type="catalytic activity">
    <reaction evidence="6">
        <text>guanosine(527) in 16S rRNA + S-adenosyl-L-methionine = N(7)-methylguanosine(527) in 16S rRNA + S-adenosyl-L-homocysteine</text>
        <dbReference type="Rhea" id="RHEA:42732"/>
        <dbReference type="Rhea" id="RHEA-COMP:10209"/>
        <dbReference type="Rhea" id="RHEA-COMP:10210"/>
        <dbReference type="ChEBI" id="CHEBI:57856"/>
        <dbReference type="ChEBI" id="CHEBI:59789"/>
        <dbReference type="ChEBI" id="CHEBI:74269"/>
        <dbReference type="ChEBI" id="CHEBI:74480"/>
        <dbReference type="EC" id="2.1.1.170"/>
    </reaction>
</comment>
<dbReference type="KEGG" id="plia:E4191_14935"/>
<evidence type="ECO:0000256" key="2">
    <source>
        <dbReference type="ARBA" id="ARBA00022552"/>
    </source>
</evidence>
<keyword evidence="4 6" id="KW-0808">Transferase</keyword>
<evidence type="ECO:0000256" key="1">
    <source>
        <dbReference type="ARBA" id="ARBA00022490"/>
    </source>
</evidence>
<organism evidence="7 8">
    <name type="scientific">Paracoccus liaowanqingii</name>
    <dbReference type="NCBI Taxonomy" id="2560053"/>
    <lineage>
        <taxon>Bacteria</taxon>
        <taxon>Pseudomonadati</taxon>
        <taxon>Pseudomonadota</taxon>
        <taxon>Alphaproteobacteria</taxon>
        <taxon>Rhodobacterales</taxon>
        <taxon>Paracoccaceae</taxon>
        <taxon>Paracoccus</taxon>
    </lineage>
</organism>
<comment type="function">
    <text evidence="6">Specifically methylates the N7 position of guanine in position 527 of 16S rRNA.</text>
</comment>
<evidence type="ECO:0000256" key="6">
    <source>
        <dbReference type="HAMAP-Rule" id="MF_00074"/>
    </source>
</evidence>
<evidence type="ECO:0000256" key="5">
    <source>
        <dbReference type="ARBA" id="ARBA00022691"/>
    </source>
</evidence>
<dbReference type="NCBIfam" id="TIGR00138">
    <property type="entry name" value="rsmG_gidB"/>
    <property type="match status" value="1"/>
</dbReference>
<dbReference type="PANTHER" id="PTHR31760:SF0">
    <property type="entry name" value="S-ADENOSYL-L-METHIONINE-DEPENDENT METHYLTRANSFERASES SUPERFAMILY PROTEIN"/>
    <property type="match status" value="1"/>
</dbReference>
<dbReference type="EMBL" id="CP038439">
    <property type="protein sequence ID" value="QBX35837.1"/>
    <property type="molecule type" value="Genomic_DNA"/>
</dbReference>
<protein>
    <recommendedName>
        <fullName evidence="6">Ribosomal RNA small subunit methyltransferase G</fullName>
        <ecNumber evidence="6">2.1.1.170</ecNumber>
    </recommendedName>
    <alternativeName>
        <fullName evidence="6">16S rRNA 7-methylguanosine methyltransferase</fullName>
        <shortName evidence="6">16S rRNA m7G methyltransferase</shortName>
    </alternativeName>
</protein>
<feature type="binding site" evidence="6">
    <location>
        <position position="130"/>
    </location>
    <ligand>
        <name>S-adenosyl-L-methionine</name>
        <dbReference type="ChEBI" id="CHEBI:59789"/>
    </ligand>
</feature>
<evidence type="ECO:0000256" key="4">
    <source>
        <dbReference type="ARBA" id="ARBA00022679"/>
    </source>
</evidence>
<dbReference type="AlphaFoldDB" id="A0A4P7HQW6"/>
<dbReference type="SUPFAM" id="SSF53335">
    <property type="entry name" value="S-adenosyl-L-methionine-dependent methyltransferases"/>
    <property type="match status" value="1"/>
</dbReference>
<keyword evidence="5 6" id="KW-0949">S-adenosyl-L-methionine</keyword>
<comment type="subcellular location">
    <subcellularLocation>
        <location evidence="6">Cytoplasm</location>
    </subcellularLocation>
</comment>
<evidence type="ECO:0000313" key="8">
    <source>
        <dbReference type="Proteomes" id="UP000296374"/>
    </source>
</evidence>
<dbReference type="PANTHER" id="PTHR31760">
    <property type="entry name" value="S-ADENOSYL-L-METHIONINE-DEPENDENT METHYLTRANSFERASES SUPERFAMILY PROTEIN"/>
    <property type="match status" value="1"/>
</dbReference>
<comment type="similarity">
    <text evidence="6">Belongs to the methyltransferase superfamily. RNA methyltransferase RsmG family.</text>
</comment>
<keyword evidence="1 6" id="KW-0963">Cytoplasm</keyword>
<dbReference type="Proteomes" id="UP000296374">
    <property type="component" value="Chromosome"/>
</dbReference>
<evidence type="ECO:0000313" key="7">
    <source>
        <dbReference type="EMBL" id="QBX35837.1"/>
    </source>
</evidence>
<dbReference type="PIRSF" id="PIRSF003078">
    <property type="entry name" value="GidB"/>
    <property type="match status" value="1"/>
</dbReference>
<name>A0A4P7HQW6_9RHOB</name>
<dbReference type="GO" id="GO:0070043">
    <property type="term" value="F:rRNA (guanine-N7-)-methyltransferase activity"/>
    <property type="evidence" value="ECO:0007669"/>
    <property type="project" value="UniProtKB-UniRule"/>
</dbReference>
<dbReference type="HAMAP" id="MF_00074">
    <property type="entry name" value="16SrRNA_methyltr_G"/>
    <property type="match status" value="1"/>
</dbReference>
<feature type="binding site" evidence="6">
    <location>
        <position position="63"/>
    </location>
    <ligand>
        <name>S-adenosyl-L-methionine</name>
        <dbReference type="ChEBI" id="CHEBI:59789"/>
    </ligand>
</feature>
<dbReference type="GO" id="GO:0005829">
    <property type="term" value="C:cytosol"/>
    <property type="evidence" value="ECO:0007669"/>
    <property type="project" value="TreeGrafter"/>
</dbReference>